<dbReference type="GO" id="GO:0032991">
    <property type="term" value="C:protein-containing complex"/>
    <property type="evidence" value="ECO:0007669"/>
    <property type="project" value="UniProtKB-ARBA"/>
</dbReference>
<dbReference type="GO" id="GO:0000323">
    <property type="term" value="C:lytic vacuole"/>
    <property type="evidence" value="ECO:0007669"/>
    <property type="project" value="TreeGrafter"/>
</dbReference>
<organism evidence="2">
    <name type="scientific">Spongospora subterranea</name>
    <dbReference type="NCBI Taxonomy" id="70186"/>
    <lineage>
        <taxon>Eukaryota</taxon>
        <taxon>Sar</taxon>
        <taxon>Rhizaria</taxon>
        <taxon>Endomyxa</taxon>
        <taxon>Phytomyxea</taxon>
        <taxon>Plasmodiophorida</taxon>
        <taxon>Plasmodiophoridae</taxon>
        <taxon>Spongospora</taxon>
    </lineage>
</organism>
<accession>A0A0H5QRG7</accession>
<dbReference type="PANTHER" id="PTHR15157:SF5">
    <property type="entry name" value="UV RADIATION RESISTANCE-ASSOCIATED GENE PROTEIN"/>
    <property type="match status" value="1"/>
</dbReference>
<proteinExistence type="predicted"/>
<dbReference type="GO" id="GO:0000149">
    <property type="term" value="F:SNARE binding"/>
    <property type="evidence" value="ECO:0007669"/>
    <property type="project" value="TreeGrafter"/>
</dbReference>
<keyword evidence="1" id="KW-0175">Coiled coil</keyword>
<dbReference type="InterPro" id="IPR018791">
    <property type="entry name" value="UV_resistance/autophagy_Atg14"/>
</dbReference>
<dbReference type="Pfam" id="PF10186">
    <property type="entry name" value="ATG14"/>
    <property type="match status" value="1"/>
</dbReference>
<dbReference type="EMBL" id="HACM01004186">
    <property type="protein sequence ID" value="CRZ04628.1"/>
    <property type="molecule type" value="Transcribed_RNA"/>
</dbReference>
<dbReference type="GO" id="GO:0005768">
    <property type="term" value="C:endosome"/>
    <property type="evidence" value="ECO:0007669"/>
    <property type="project" value="TreeGrafter"/>
</dbReference>
<name>A0A0H5QRG7_9EUKA</name>
<reference evidence="2" key="1">
    <citation type="submission" date="2015-04" db="EMBL/GenBank/DDBJ databases">
        <title>The genome sequence of the plant pathogenic Rhizarian Plasmodiophora brassicae reveals insights in its biotrophic life cycle and the origin of chitin synthesis.</title>
        <authorList>
            <person name="Schwelm A."/>
            <person name="Fogelqvist J."/>
            <person name="Knaust A."/>
            <person name="Julke S."/>
            <person name="Lilja T."/>
            <person name="Dhandapani V."/>
            <person name="Bonilla-Rosso G."/>
            <person name="Karlsson M."/>
            <person name="Shevchenko A."/>
            <person name="Choi S.R."/>
            <person name="Kim H.G."/>
            <person name="Park J.Y."/>
            <person name="Lim Y.P."/>
            <person name="Ludwig-Muller J."/>
            <person name="Dixelius C."/>
        </authorList>
    </citation>
    <scope>NUCLEOTIDE SEQUENCE</scope>
    <source>
        <tissue evidence="2">Potato root galls</tissue>
    </source>
</reference>
<dbReference type="AlphaFoldDB" id="A0A0H5QRG7"/>
<protein>
    <submittedName>
        <fullName evidence="2">Uncharacterized protein</fullName>
    </submittedName>
</protein>
<evidence type="ECO:0000313" key="2">
    <source>
        <dbReference type="EMBL" id="CRZ04628.1"/>
    </source>
</evidence>
<sequence length="304" mass="34582">MSTMFISVTSRQYTEMLNGVVKTHLRLISLTVESKRLSEYLTALINKLDKDILCYACQGYMDEYVVKLSLHHMRLFKVMTKAKGQWILDATSIEAAANRGQLVWQDAMITYWPGRDRALMALQNVLDSLTLRLETRRAKLLYQLQLMYPIAIPTNDSSAPTQSYSIRDLHLPAVDSYASVDDDIISCALGYCCHLVLMIAKYMAIPLRYRIIYRCSRSLISKEISSIQGSADYPLYIKGIPRSRFNSGVILLNRLVEQILASRGLGQFHRQLELGSPRQTLNSIALYFKKELQDCGFLSNGFPS</sequence>
<dbReference type="GO" id="GO:0035493">
    <property type="term" value="P:SNARE complex assembly"/>
    <property type="evidence" value="ECO:0007669"/>
    <property type="project" value="TreeGrafter"/>
</dbReference>
<evidence type="ECO:0000256" key="1">
    <source>
        <dbReference type="ARBA" id="ARBA00023054"/>
    </source>
</evidence>
<dbReference type="PANTHER" id="PTHR15157">
    <property type="entry name" value="UV RADIATION RESISTANCE-ASSOCIATED GENE PROTEIN"/>
    <property type="match status" value="1"/>
</dbReference>